<sequence>MAGQAGAEEVRLVLVLDGGGERVLVFLPGFMTAAESYVEVLTPVADAGVTVLVPQLYRRGVGALAGRVPVSSEASAAADLVRVTAAERGTPLVHLGGHSRGGQAAWRAAALLAAEGLPAGLVVIDPVDGAGRRPTEADATAEPAAFDVRTLVIGAGLGGRCAPEAVNHAVFAAAAPFAQHVLVTGMGHVDLLDDRPRALARRLCPGGPDPDSARTSVSALLVAFLAGTPLPALDGAVEVLQA</sequence>
<accession>A0ABW1T1G3</accession>
<comment type="caution">
    <text evidence="1">The sequence shown here is derived from an EMBL/GenBank/DDBJ whole genome shotgun (WGS) entry which is preliminary data.</text>
</comment>
<dbReference type="RefSeq" id="WP_386766022.1">
    <property type="nucleotide sequence ID" value="NZ_JBHSTI010000008.1"/>
</dbReference>
<dbReference type="InterPro" id="IPR029058">
    <property type="entry name" value="AB_hydrolase_fold"/>
</dbReference>
<organism evidence="1 2">
    <name type="scientific">Longivirga aurantiaca</name>
    <dbReference type="NCBI Taxonomy" id="1837743"/>
    <lineage>
        <taxon>Bacteria</taxon>
        <taxon>Bacillati</taxon>
        <taxon>Actinomycetota</taxon>
        <taxon>Actinomycetes</taxon>
        <taxon>Sporichthyales</taxon>
        <taxon>Sporichthyaceae</taxon>
        <taxon>Longivirga</taxon>
    </lineage>
</organism>
<evidence type="ECO:0000313" key="2">
    <source>
        <dbReference type="Proteomes" id="UP001596138"/>
    </source>
</evidence>
<evidence type="ECO:0000313" key="1">
    <source>
        <dbReference type="EMBL" id="MFC6238107.1"/>
    </source>
</evidence>
<dbReference type="Gene3D" id="3.40.50.1820">
    <property type="entry name" value="alpha/beta hydrolase"/>
    <property type="match status" value="1"/>
</dbReference>
<protein>
    <recommendedName>
        <fullName evidence="3">Alpha/beta hydrolase</fullName>
    </recommendedName>
</protein>
<gene>
    <name evidence="1" type="ORF">ACFQGU_09465</name>
</gene>
<dbReference type="Pfam" id="PF07224">
    <property type="entry name" value="Chlorophyllase"/>
    <property type="match status" value="1"/>
</dbReference>
<dbReference type="EMBL" id="JBHSTI010000008">
    <property type="protein sequence ID" value="MFC6238107.1"/>
    <property type="molecule type" value="Genomic_DNA"/>
</dbReference>
<dbReference type="PANTHER" id="PTHR33428">
    <property type="entry name" value="CHLOROPHYLLASE-2, CHLOROPLASTIC"/>
    <property type="match status" value="1"/>
</dbReference>
<dbReference type="PANTHER" id="PTHR33428:SF2">
    <property type="entry name" value="CHLOROPHYLLASE-2"/>
    <property type="match status" value="1"/>
</dbReference>
<reference evidence="2" key="1">
    <citation type="journal article" date="2019" name="Int. J. Syst. Evol. Microbiol.">
        <title>The Global Catalogue of Microorganisms (GCM) 10K type strain sequencing project: providing services to taxonomists for standard genome sequencing and annotation.</title>
        <authorList>
            <consortium name="The Broad Institute Genomics Platform"/>
            <consortium name="The Broad Institute Genome Sequencing Center for Infectious Disease"/>
            <person name="Wu L."/>
            <person name="Ma J."/>
        </authorList>
    </citation>
    <scope>NUCLEOTIDE SEQUENCE [LARGE SCALE GENOMIC DNA]</scope>
    <source>
        <strain evidence="2">CGMCC 4.7317</strain>
    </source>
</reference>
<name>A0ABW1T1G3_9ACTN</name>
<dbReference type="InterPro" id="IPR017395">
    <property type="entry name" value="Chlorophyllase-like"/>
</dbReference>
<dbReference type="Proteomes" id="UP001596138">
    <property type="component" value="Unassembled WGS sequence"/>
</dbReference>
<dbReference type="SUPFAM" id="SSF53474">
    <property type="entry name" value="alpha/beta-Hydrolases"/>
    <property type="match status" value="1"/>
</dbReference>
<proteinExistence type="predicted"/>
<keyword evidence="2" id="KW-1185">Reference proteome</keyword>
<evidence type="ECO:0008006" key="3">
    <source>
        <dbReference type="Google" id="ProtNLM"/>
    </source>
</evidence>